<dbReference type="Gene3D" id="3.40.430.10">
    <property type="entry name" value="Dihydrofolate Reductase, subunit A"/>
    <property type="match status" value="1"/>
</dbReference>
<dbReference type="EMBL" id="CAEZXJ010000022">
    <property type="protein sequence ID" value="CAB4681104.1"/>
    <property type="molecule type" value="Genomic_DNA"/>
</dbReference>
<gene>
    <name evidence="2" type="ORF">UFOPK2372_00250</name>
</gene>
<dbReference type="InterPro" id="IPR024072">
    <property type="entry name" value="DHFR-like_dom_sf"/>
</dbReference>
<protein>
    <submittedName>
        <fullName evidence="2">Unannotated protein</fullName>
    </submittedName>
</protein>
<dbReference type="InterPro" id="IPR002734">
    <property type="entry name" value="RibDG_C"/>
</dbReference>
<dbReference type="SUPFAM" id="SSF53597">
    <property type="entry name" value="Dihydrofolate reductase-like"/>
    <property type="match status" value="1"/>
</dbReference>
<accession>A0A6J6N832</accession>
<feature type="domain" description="Bacterial bifunctional deaminase-reductase C-terminal" evidence="1">
    <location>
        <begin position="3"/>
        <end position="129"/>
    </location>
</feature>
<proteinExistence type="predicted"/>
<sequence>MSVTATIVVGADGSSSINGSSTQVTSAADRENFLKRRRLVDCIVIGGNTARNEPYVKTPVPLVVISRHSHPKLPAAHVWNIDPCDGVIRAAKEFGENILIEGGSSFISYLLDNNVIDSLELSVTPVTGGTDIFDFSRYLERANSLKKQTIDGTIFYIAQFKRQK</sequence>
<dbReference type="GO" id="GO:0009231">
    <property type="term" value="P:riboflavin biosynthetic process"/>
    <property type="evidence" value="ECO:0007669"/>
    <property type="project" value="InterPro"/>
</dbReference>
<evidence type="ECO:0000259" key="1">
    <source>
        <dbReference type="Pfam" id="PF01872"/>
    </source>
</evidence>
<name>A0A6J6N832_9ZZZZ</name>
<dbReference type="GO" id="GO:0008703">
    <property type="term" value="F:5-amino-6-(5-phosphoribosylamino)uracil reductase activity"/>
    <property type="evidence" value="ECO:0007669"/>
    <property type="project" value="InterPro"/>
</dbReference>
<reference evidence="2" key="1">
    <citation type="submission" date="2020-05" db="EMBL/GenBank/DDBJ databases">
        <authorList>
            <person name="Chiriac C."/>
            <person name="Salcher M."/>
            <person name="Ghai R."/>
            <person name="Kavagutti S V."/>
        </authorList>
    </citation>
    <scope>NUCLEOTIDE SEQUENCE</scope>
</reference>
<dbReference type="AlphaFoldDB" id="A0A6J6N832"/>
<dbReference type="Pfam" id="PF01872">
    <property type="entry name" value="RibD_C"/>
    <property type="match status" value="1"/>
</dbReference>
<organism evidence="2">
    <name type="scientific">freshwater metagenome</name>
    <dbReference type="NCBI Taxonomy" id="449393"/>
    <lineage>
        <taxon>unclassified sequences</taxon>
        <taxon>metagenomes</taxon>
        <taxon>ecological metagenomes</taxon>
    </lineage>
</organism>
<evidence type="ECO:0000313" key="2">
    <source>
        <dbReference type="EMBL" id="CAB4681104.1"/>
    </source>
</evidence>